<organism evidence="1 2">
    <name type="scientific">Cannabis sativa</name>
    <name type="common">Hemp</name>
    <name type="synonym">Marijuana</name>
    <dbReference type="NCBI Taxonomy" id="3483"/>
    <lineage>
        <taxon>Eukaryota</taxon>
        <taxon>Viridiplantae</taxon>
        <taxon>Streptophyta</taxon>
        <taxon>Embryophyta</taxon>
        <taxon>Tracheophyta</taxon>
        <taxon>Spermatophyta</taxon>
        <taxon>Magnoliopsida</taxon>
        <taxon>eudicotyledons</taxon>
        <taxon>Gunneridae</taxon>
        <taxon>Pentapetalae</taxon>
        <taxon>rosids</taxon>
        <taxon>fabids</taxon>
        <taxon>Rosales</taxon>
        <taxon>Cannabaceae</taxon>
        <taxon>Cannabis</taxon>
    </lineage>
</organism>
<dbReference type="Proteomes" id="UP000583929">
    <property type="component" value="Unassembled WGS sequence"/>
</dbReference>
<dbReference type="AlphaFoldDB" id="A0A7J6FCL1"/>
<reference evidence="1 2" key="1">
    <citation type="journal article" date="2020" name="bioRxiv">
        <title>Sequence and annotation of 42 cannabis genomes reveals extensive copy number variation in cannabinoid synthesis and pathogen resistance genes.</title>
        <authorList>
            <person name="Mckernan K.J."/>
            <person name="Helbert Y."/>
            <person name="Kane L.T."/>
            <person name="Ebling H."/>
            <person name="Zhang L."/>
            <person name="Liu B."/>
            <person name="Eaton Z."/>
            <person name="Mclaughlin S."/>
            <person name="Kingan S."/>
            <person name="Baybayan P."/>
            <person name="Concepcion G."/>
            <person name="Jordan M."/>
            <person name="Riva A."/>
            <person name="Barbazuk W."/>
            <person name="Harkins T."/>
        </authorList>
    </citation>
    <scope>NUCLEOTIDE SEQUENCE [LARGE SCALE GENOMIC DNA]</scope>
    <source>
        <strain evidence="2">cv. Jamaican Lion 4</strain>
        <tissue evidence="1">Leaf</tissue>
    </source>
</reference>
<keyword evidence="2" id="KW-1185">Reference proteome</keyword>
<sequence length="190" mass="22616">MECTKKATETVTSMAYQTWPMITESIEKIEKKLDQNNDQEWNQEDQMKASLAVNKIFLATPYVEIWEKLTKGLHTKYAKVLINRLMKKVIPSLEQKRTSKLLFHQILEEWSLFDTYTRNVLIIFMPVEEMGRNPMIDAGMFTKKDGKDDEDIERIRLLHFFYEMYQMQYTQIGELLQTTFNILKEKKIVS</sequence>
<evidence type="ECO:0000313" key="2">
    <source>
        <dbReference type="Proteomes" id="UP000583929"/>
    </source>
</evidence>
<accession>A0A7J6FCL1</accession>
<evidence type="ECO:0000313" key="1">
    <source>
        <dbReference type="EMBL" id="KAF4368433.1"/>
    </source>
</evidence>
<protein>
    <submittedName>
        <fullName evidence="1">Uncharacterized protein</fullName>
    </submittedName>
</protein>
<proteinExistence type="predicted"/>
<dbReference type="EMBL" id="JAATIQ010000233">
    <property type="protein sequence ID" value="KAF4368433.1"/>
    <property type="molecule type" value="Genomic_DNA"/>
</dbReference>
<comment type="caution">
    <text evidence="1">The sequence shown here is derived from an EMBL/GenBank/DDBJ whole genome shotgun (WGS) entry which is preliminary data.</text>
</comment>
<gene>
    <name evidence="1" type="ORF">G4B88_025495</name>
</gene>
<name>A0A7J6FCL1_CANSA</name>